<dbReference type="PANTHER" id="PTHR46401:SF2">
    <property type="entry name" value="GLYCOSYLTRANSFERASE WBBK-RELATED"/>
    <property type="match status" value="1"/>
</dbReference>
<reference evidence="4" key="1">
    <citation type="journal article" date="2019" name="Int. J. Syst. Evol. Microbiol.">
        <title>The Global Catalogue of Microorganisms (GCM) 10K type strain sequencing project: providing services to taxonomists for standard genome sequencing and annotation.</title>
        <authorList>
            <consortium name="The Broad Institute Genomics Platform"/>
            <consortium name="The Broad Institute Genome Sequencing Center for Infectious Disease"/>
            <person name="Wu L."/>
            <person name="Ma J."/>
        </authorList>
    </citation>
    <scope>NUCLEOTIDE SEQUENCE [LARGE SCALE GENOMIC DNA]</scope>
    <source>
        <strain evidence="4">JCM 30774</strain>
    </source>
</reference>
<accession>A0ABW4B2P6</accession>
<dbReference type="Proteomes" id="UP001597059">
    <property type="component" value="Unassembled WGS sequence"/>
</dbReference>
<comment type="caution">
    <text evidence="3">The sequence shown here is derived from an EMBL/GenBank/DDBJ whole genome shotgun (WGS) entry which is preliminary data.</text>
</comment>
<evidence type="ECO:0000256" key="1">
    <source>
        <dbReference type="ARBA" id="ARBA00022679"/>
    </source>
</evidence>
<protein>
    <submittedName>
        <fullName evidence="3">Glycosyltransferase family 4 protein</fullName>
    </submittedName>
</protein>
<organism evidence="3 4">
    <name type="scientific">Rhodanobacter aciditrophus</name>
    <dbReference type="NCBI Taxonomy" id="1623218"/>
    <lineage>
        <taxon>Bacteria</taxon>
        <taxon>Pseudomonadati</taxon>
        <taxon>Pseudomonadota</taxon>
        <taxon>Gammaproteobacteria</taxon>
        <taxon>Lysobacterales</taxon>
        <taxon>Rhodanobacteraceae</taxon>
        <taxon>Rhodanobacter</taxon>
    </lineage>
</organism>
<evidence type="ECO:0000259" key="2">
    <source>
        <dbReference type="Pfam" id="PF00534"/>
    </source>
</evidence>
<dbReference type="CDD" id="cd03809">
    <property type="entry name" value="GT4_MtfB-like"/>
    <property type="match status" value="1"/>
</dbReference>
<proteinExistence type="predicted"/>
<keyword evidence="4" id="KW-1185">Reference proteome</keyword>
<name>A0ABW4B2P6_9GAMM</name>
<feature type="domain" description="Glycosyl transferase family 1" evidence="2">
    <location>
        <begin position="183"/>
        <end position="339"/>
    </location>
</feature>
<dbReference type="PANTHER" id="PTHR46401">
    <property type="entry name" value="GLYCOSYLTRANSFERASE WBBK-RELATED"/>
    <property type="match status" value="1"/>
</dbReference>
<dbReference type="InterPro" id="IPR001296">
    <property type="entry name" value="Glyco_trans_1"/>
</dbReference>
<dbReference type="EMBL" id="JBHTMN010000010">
    <property type="protein sequence ID" value="MFD1383501.1"/>
    <property type="molecule type" value="Genomic_DNA"/>
</dbReference>
<evidence type="ECO:0000313" key="3">
    <source>
        <dbReference type="EMBL" id="MFD1383501.1"/>
    </source>
</evidence>
<evidence type="ECO:0000313" key="4">
    <source>
        <dbReference type="Proteomes" id="UP001597059"/>
    </source>
</evidence>
<dbReference type="Pfam" id="PF00534">
    <property type="entry name" value="Glycos_transf_1"/>
    <property type="match status" value="1"/>
</dbReference>
<dbReference type="RefSeq" id="WP_377366836.1">
    <property type="nucleotide sequence ID" value="NZ_JBHTMN010000010.1"/>
</dbReference>
<keyword evidence="1" id="KW-0808">Transferase</keyword>
<gene>
    <name evidence="3" type="ORF">ACFQ45_08995</name>
</gene>
<dbReference type="Gene3D" id="3.40.50.2000">
    <property type="entry name" value="Glycogen Phosphorylase B"/>
    <property type="match status" value="2"/>
</dbReference>
<dbReference type="SUPFAM" id="SSF53756">
    <property type="entry name" value="UDP-Glycosyltransferase/glycogen phosphorylase"/>
    <property type="match status" value="1"/>
</dbReference>
<sequence length="361" mass="41249">MKKKLVIDFRMHKSSGIGTYLTSLLPFFIEEFDVSLLLNEKEIIHLSDEVLNSVSVIPLNASVYSISEQYYLFKQVPSCDIFWSPHYNIPLFLPQAKKRCVTIHDVCHLAFPDILSWKERLYSKLMLKCAVTLSQTVLTDSLFSRSEIIKYLKPNKDVNVVYCGVDTSFKVDGYNRKIFDKYKLPQKYILFVGNVKPHKNIKGLLKAVEKIPFVNLVVVGRKDGFINSDSSVFEILNDSEQLSNRVIFTGYVDQKDLPSIYNYAEAFVFPSLYEGFGLPPTEAQQHSCPVISSDSACMPEVLEDSAVYFDARNSSDMAEKIKLVLSDQRLMDKLRDNGLKNLMRFDWELSAKKIIGLLKGE</sequence>